<dbReference type="FunFam" id="3.40.50.2300:FF:000001">
    <property type="entry name" value="DNA-binding response regulator PhoB"/>
    <property type="match status" value="1"/>
</dbReference>
<keyword evidence="2 8" id="KW-0597">Phosphoprotein</keyword>
<feature type="domain" description="Response regulatory" evidence="10">
    <location>
        <begin position="7"/>
        <end position="121"/>
    </location>
</feature>
<dbReference type="InterPro" id="IPR011006">
    <property type="entry name" value="CheY-like_superfamily"/>
</dbReference>
<evidence type="ECO:0000256" key="8">
    <source>
        <dbReference type="PROSITE-ProRule" id="PRU00169"/>
    </source>
</evidence>
<keyword evidence="4" id="KW-0805">Transcription regulation</keyword>
<keyword evidence="13" id="KW-1185">Reference proteome</keyword>
<dbReference type="GO" id="GO:0032993">
    <property type="term" value="C:protein-DNA complex"/>
    <property type="evidence" value="ECO:0007669"/>
    <property type="project" value="TreeGrafter"/>
</dbReference>
<dbReference type="SMART" id="SM00862">
    <property type="entry name" value="Trans_reg_C"/>
    <property type="match status" value="1"/>
</dbReference>
<dbReference type="InterPro" id="IPR001867">
    <property type="entry name" value="OmpR/PhoB-type_DNA-bd"/>
</dbReference>
<organism evidence="12 13">
    <name type="scientific">Anaerobacterium chartisolvens</name>
    <dbReference type="NCBI Taxonomy" id="1297424"/>
    <lineage>
        <taxon>Bacteria</taxon>
        <taxon>Bacillati</taxon>
        <taxon>Bacillota</taxon>
        <taxon>Clostridia</taxon>
        <taxon>Eubacteriales</taxon>
        <taxon>Oscillospiraceae</taxon>
        <taxon>Anaerobacterium</taxon>
    </lineage>
</organism>
<evidence type="ECO:0000256" key="4">
    <source>
        <dbReference type="ARBA" id="ARBA00023015"/>
    </source>
</evidence>
<dbReference type="Pfam" id="PF00072">
    <property type="entry name" value="Response_reg"/>
    <property type="match status" value="1"/>
</dbReference>
<dbReference type="AlphaFoldDB" id="A0A369B759"/>
<dbReference type="InterPro" id="IPR039420">
    <property type="entry name" value="WalR-like"/>
</dbReference>
<evidence type="ECO:0000256" key="9">
    <source>
        <dbReference type="PROSITE-ProRule" id="PRU01091"/>
    </source>
</evidence>
<evidence type="ECO:0000259" key="10">
    <source>
        <dbReference type="PROSITE" id="PS50110"/>
    </source>
</evidence>
<proteinExistence type="predicted"/>
<evidence type="ECO:0000259" key="11">
    <source>
        <dbReference type="PROSITE" id="PS51755"/>
    </source>
</evidence>
<name>A0A369B759_9FIRM</name>
<dbReference type="InterPro" id="IPR016032">
    <property type="entry name" value="Sig_transdc_resp-reg_C-effctor"/>
</dbReference>
<comment type="caution">
    <text evidence="12">The sequence shown here is derived from an EMBL/GenBank/DDBJ whole genome shotgun (WGS) entry which is preliminary data.</text>
</comment>
<dbReference type="InterPro" id="IPR001789">
    <property type="entry name" value="Sig_transdc_resp-reg_receiver"/>
</dbReference>
<dbReference type="FunFam" id="1.10.10.10:FF:000018">
    <property type="entry name" value="DNA-binding response regulator ResD"/>
    <property type="match status" value="1"/>
</dbReference>
<feature type="domain" description="OmpR/PhoB-type" evidence="11">
    <location>
        <begin position="131"/>
        <end position="230"/>
    </location>
</feature>
<feature type="modified residue" description="4-aspartylphosphate" evidence="8">
    <location>
        <position position="56"/>
    </location>
</feature>
<evidence type="ECO:0000256" key="1">
    <source>
        <dbReference type="ARBA" id="ARBA00018672"/>
    </source>
</evidence>
<dbReference type="Gene3D" id="6.10.250.690">
    <property type="match status" value="1"/>
</dbReference>
<dbReference type="PANTHER" id="PTHR48111:SF54">
    <property type="entry name" value="STAGE 0 SPORULATION PROTEIN A HOMOLOG"/>
    <property type="match status" value="1"/>
</dbReference>
<dbReference type="GO" id="GO:0006355">
    <property type="term" value="P:regulation of DNA-templated transcription"/>
    <property type="evidence" value="ECO:0007669"/>
    <property type="project" value="InterPro"/>
</dbReference>
<dbReference type="CDD" id="cd17574">
    <property type="entry name" value="REC_OmpR"/>
    <property type="match status" value="1"/>
</dbReference>
<evidence type="ECO:0000256" key="5">
    <source>
        <dbReference type="ARBA" id="ARBA00023125"/>
    </source>
</evidence>
<dbReference type="SUPFAM" id="SSF46894">
    <property type="entry name" value="C-terminal effector domain of the bipartite response regulators"/>
    <property type="match status" value="1"/>
</dbReference>
<dbReference type="Gene3D" id="3.40.50.2300">
    <property type="match status" value="1"/>
</dbReference>
<dbReference type="Proteomes" id="UP000253034">
    <property type="component" value="Unassembled WGS sequence"/>
</dbReference>
<evidence type="ECO:0000313" key="13">
    <source>
        <dbReference type="Proteomes" id="UP000253034"/>
    </source>
</evidence>
<reference evidence="12 13" key="1">
    <citation type="submission" date="2018-07" db="EMBL/GenBank/DDBJ databases">
        <title>Genomic Encyclopedia of Type Strains, Phase IV (KMG-IV): sequencing the most valuable type-strain genomes for metagenomic binning, comparative biology and taxonomic classification.</title>
        <authorList>
            <person name="Goeker M."/>
        </authorList>
    </citation>
    <scope>NUCLEOTIDE SEQUENCE [LARGE SCALE GENOMIC DNA]</scope>
    <source>
        <strain evidence="12 13">DSM 27016</strain>
    </source>
</reference>
<keyword evidence="6" id="KW-0804">Transcription</keyword>
<dbReference type="GO" id="GO:0000976">
    <property type="term" value="F:transcription cis-regulatory region binding"/>
    <property type="evidence" value="ECO:0007669"/>
    <property type="project" value="TreeGrafter"/>
</dbReference>
<keyword evidence="3" id="KW-0902">Two-component regulatory system</keyword>
<dbReference type="GO" id="GO:0005829">
    <property type="term" value="C:cytosol"/>
    <property type="evidence" value="ECO:0007669"/>
    <property type="project" value="TreeGrafter"/>
</dbReference>
<protein>
    <recommendedName>
        <fullName evidence="1">Stage 0 sporulation protein A homolog</fullName>
    </recommendedName>
</protein>
<dbReference type="EMBL" id="QPJT01000011">
    <property type="protein sequence ID" value="RCX16386.1"/>
    <property type="molecule type" value="Genomic_DNA"/>
</dbReference>
<evidence type="ECO:0000313" key="12">
    <source>
        <dbReference type="EMBL" id="RCX16386.1"/>
    </source>
</evidence>
<evidence type="ECO:0000256" key="3">
    <source>
        <dbReference type="ARBA" id="ARBA00023012"/>
    </source>
</evidence>
<evidence type="ECO:0000256" key="2">
    <source>
        <dbReference type="ARBA" id="ARBA00022553"/>
    </source>
</evidence>
<dbReference type="GO" id="GO:0000156">
    <property type="term" value="F:phosphorelay response regulator activity"/>
    <property type="evidence" value="ECO:0007669"/>
    <property type="project" value="TreeGrafter"/>
</dbReference>
<evidence type="ECO:0000256" key="7">
    <source>
        <dbReference type="ARBA" id="ARBA00024867"/>
    </source>
</evidence>
<comment type="function">
    <text evidence="7">May play the central regulatory role in sporulation. It may be an element of the effector pathway responsible for the activation of sporulation genes in response to nutritional stress. Spo0A may act in concert with spo0H (a sigma factor) to control the expression of some genes that are critical to the sporulation process.</text>
</comment>
<gene>
    <name evidence="12" type="ORF">DFR58_111135</name>
</gene>
<sequence length="231" mass="26814">MSEMETKVLVVEDEESIRKFITINLERSGFKVFQAVSGEKALEMADCFKPDIMVLDIMLPGIDGFEVCRRVREEMPDIVIIMLTARGLDMDKISGLELGADDYMVKPFNPLELVARIKTIMRRISVNKQPQETICFENLLLDLKSQKFFKNSLEVELTPTEFSILKIFMKNTGKALSRNELLNSVWGKNYFGDLKTVDVYIRRIREKIEDNPSEPYFIETVWGYGYRWQEG</sequence>
<accession>A0A369B759</accession>
<dbReference type="Gene3D" id="1.10.10.10">
    <property type="entry name" value="Winged helix-like DNA-binding domain superfamily/Winged helix DNA-binding domain"/>
    <property type="match status" value="1"/>
</dbReference>
<dbReference type="PROSITE" id="PS51755">
    <property type="entry name" value="OMPR_PHOB"/>
    <property type="match status" value="1"/>
</dbReference>
<feature type="DNA-binding region" description="OmpR/PhoB-type" evidence="9">
    <location>
        <begin position="131"/>
        <end position="230"/>
    </location>
</feature>
<dbReference type="SMART" id="SM00448">
    <property type="entry name" value="REC"/>
    <property type="match status" value="1"/>
</dbReference>
<keyword evidence="5 9" id="KW-0238">DNA-binding</keyword>
<dbReference type="SUPFAM" id="SSF52172">
    <property type="entry name" value="CheY-like"/>
    <property type="match status" value="1"/>
</dbReference>
<dbReference type="CDD" id="cd00383">
    <property type="entry name" value="trans_reg_C"/>
    <property type="match status" value="1"/>
</dbReference>
<dbReference type="RefSeq" id="WP_114297937.1">
    <property type="nucleotide sequence ID" value="NZ_QPJT01000011.1"/>
</dbReference>
<dbReference type="Pfam" id="PF00486">
    <property type="entry name" value="Trans_reg_C"/>
    <property type="match status" value="1"/>
</dbReference>
<dbReference type="PROSITE" id="PS50110">
    <property type="entry name" value="RESPONSE_REGULATORY"/>
    <property type="match status" value="1"/>
</dbReference>
<dbReference type="OrthoDB" id="9790454at2"/>
<evidence type="ECO:0000256" key="6">
    <source>
        <dbReference type="ARBA" id="ARBA00023163"/>
    </source>
</evidence>
<dbReference type="PANTHER" id="PTHR48111">
    <property type="entry name" value="REGULATOR OF RPOS"/>
    <property type="match status" value="1"/>
</dbReference>
<dbReference type="InterPro" id="IPR036388">
    <property type="entry name" value="WH-like_DNA-bd_sf"/>
</dbReference>